<protein>
    <submittedName>
        <fullName evidence="2">Uncharacterized protein</fullName>
    </submittedName>
</protein>
<name>A0A9P8MMQ6_9HYPO</name>
<proteinExistence type="predicted"/>
<accession>A0A9P8MMQ6</accession>
<keyword evidence="3" id="KW-1185">Reference proteome</keyword>
<evidence type="ECO:0000256" key="1">
    <source>
        <dbReference type="SAM" id="MobiDB-lite"/>
    </source>
</evidence>
<dbReference type="GeneID" id="68360038"/>
<reference evidence="2" key="1">
    <citation type="submission" date="2021-09" db="EMBL/GenBank/DDBJ databases">
        <title>A high-quality genome of the endoparasitic fungus Hirsutella rhossiliensis with a comparison of Hirsutella genomes reveals transposable elements contributing to genome size variation.</title>
        <authorList>
            <person name="Lin R."/>
            <person name="Jiao Y."/>
            <person name="Sun X."/>
            <person name="Ling J."/>
            <person name="Xie B."/>
            <person name="Cheng X."/>
        </authorList>
    </citation>
    <scope>NUCLEOTIDE SEQUENCE</scope>
    <source>
        <strain evidence="2">HR02</strain>
    </source>
</reference>
<evidence type="ECO:0000313" key="2">
    <source>
        <dbReference type="EMBL" id="KAH0957817.1"/>
    </source>
</evidence>
<organism evidence="2 3">
    <name type="scientific">Hirsutella rhossiliensis</name>
    <dbReference type="NCBI Taxonomy" id="111463"/>
    <lineage>
        <taxon>Eukaryota</taxon>
        <taxon>Fungi</taxon>
        <taxon>Dikarya</taxon>
        <taxon>Ascomycota</taxon>
        <taxon>Pezizomycotina</taxon>
        <taxon>Sordariomycetes</taxon>
        <taxon>Hypocreomycetidae</taxon>
        <taxon>Hypocreales</taxon>
        <taxon>Ophiocordycipitaceae</taxon>
        <taxon>Hirsutella</taxon>
    </lineage>
</organism>
<evidence type="ECO:0000313" key="3">
    <source>
        <dbReference type="Proteomes" id="UP000824596"/>
    </source>
</evidence>
<feature type="compositionally biased region" description="Basic and acidic residues" evidence="1">
    <location>
        <begin position="21"/>
        <end position="40"/>
    </location>
</feature>
<feature type="region of interest" description="Disordered" evidence="1">
    <location>
        <begin position="21"/>
        <end position="52"/>
    </location>
</feature>
<dbReference type="EMBL" id="JAIZPD010000018">
    <property type="protein sequence ID" value="KAH0957817.1"/>
    <property type="molecule type" value="Genomic_DNA"/>
</dbReference>
<sequence length="89" mass="10041">MDYTNIFLNQANEANAAHEAHEANEAHKANEAEALDHNEAQEALPSWQIRPLPPSQAYDSYDELYDFIQGFHRDNGAALIKRSSSEKRG</sequence>
<gene>
    <name evidence="2" type="ORF">HRG_10910</name>
</gene>
<dbReference type="OrthoDB" id="4903265at2759"/>
<comment type="caution">
    <text evidence="2">The sequence shown here is derived from an EMBL/GenBank/DDBJ whole genome shotgun (WGS) entry which is preliminary data.</text>
</comment>
<dbReference type="RefSeq" id="XP_044715331.1">
    <property type="nucleotide sequence ID" value="XM_044869380.1"/>
</dbReference>
<dbReference type="Proteomes" id="UP000824596">
    <property type="component" value="Unassembled WGS sequence"/>
</dbReference>
<dbReference type="AlphaFoldDB" id="A0A9P8MMQ6"/>